<dbReference type="PANTHER" id="PTHR23112:SF0">
    <property type="entry name" value="TRANSMEMBRANE PROTEIN 116"/>
    <property type="match status" value="1"/>
</dbReference>
<evidence type="ECO:0000256" key="6">
    <source>
        <dbReference type="SAM" id="Phobius"/>
    </source>
</evidence>
<dbReference type="GO" id="GO:0005886">
    <property type="term" value="C:plasma membrane"/>
    <property type="evidence" value="ECO:0007669"/>
    <property type="project" value="TreeGrafter"/>
</dbReference>
<evidence type="ECO:0000256" key="1">
    <source>
        <dbReference type="ARBA" id="ARBA00004141"/>
    </source>
</evidence>
<dbReference type="SUPFAM" id="SSF81321">
    <property type="entry name" value="Family A G protein-coupled receptor-like"/>
    <property type="match status" value="1"/>
</dbReference>
<sequence>MYQHSTQLSRHQQSVLSIIERVCSCVSVVGSGVVIATFISSREFRKPINRLIFYASWGNVLSNVATLIAESSLQDNSRGALCQFQGFMIQWFLPADSLWALAMAYNVYLAFFKHYDTRRLGMIEWKYVLFCYGVPFIPAFVYLFISSASRGKVYGDSVIAVFYGPVWFIVLLILAIYIRVGLTIWRQRRELRKIVRPTFELATDTTVSGDGDLHGTVQPVPLDSFRRLSTREQSPTSTPTSSHRIISPEVRSTQNHAGLRNAPPSFASSLSSNVSPTASTSVSHHNYDLGRSGAYTSRASEAYYKYALLFFAALIVTWVPSSINRVYALAASNHYVFGLSCASSFALPLQGFWNSLIYITVSWQAILTWFRHVGTQARRTSSATLRPLKSSLRRLSRG</sequence>
<dbReference type="PROSITE" id="PS50261">
    <property type="entry name" value="G_PROTEIN_RECEP_F2_4"/>
    <property type="match status" value="1"/>
</dbReference>
<evidence type="ECO:0000256" key="3">
    <source>
        <dbReference type="ARBA" id="ARBA00022989"/>
    </source>
</evidence>
<protein>
    <recommendedName>
        <fullName evidence="7">G-protein coupled receptors family 2 profile 2 domain-containing protein</fullName>
    </recommendedName>
</protein>
<evidence type="ECO:0000313" key="9">
    <source>
        <dbReference type="Proteomes" id="UP000654922"/>
    </source>
</evidence>
<dbReference type="GO" id="GO:0007166">
    <property type="term" value="P:cell surface receptor signaling pathway"/>
    <property type="evidence" value="ECO:0007669"/>
    <property type="project" value="InterPro"/>
</dbReference>
<evidence type="ECO:0000256" key="5">
    <source>
        <dbReference type="SAM" id="MobiDB-lite"/>
    </source>
</evidence>
<accession>A0A8H6UI92</accession>
<evidence type="ECO:0000256" key="4">
    <source>
        <dbReference type="ARBA" id="ARBA00023136"/>
    </source>
</evidence>
<dbReference type="Proteomes" id="UP000654922">
    <property type="component" value="Unassembled WGS sequence"/>
</dbReference>
<feature type="transmembrane region" description="Helical" evidence="6">
    <location>
        <begin position="97"/>
        <end position="115"/>
    </location>
</feature>
<dbReference type="EMBL" id="JACBAE010001400">
    <property type="protein sequence ID" value="KAF7155833.1"/>
    <property type="molecule type" value="Genomic_DNA"/>
</dbReference>
<feature type="transmembrane region" description="Helical" evidence="6">
    <location>
        <begin position="51"/>
        <end position="69"/>
    </location>
</feature>
<comment type="caution">
    <text evidence="8">The sequence shown here is derived from an EMBL/GenBank/DDBJ whole genome shotgun (WGS) entry which is preliminary data.</text>
</comment>
<dbReference type="Pfam" id="PF05462">
    <property type="entry name" value="Dicty_CAR"/>
    <property type="match status" value="1"/>
</dbReference>
<name>A0A8H6UI92_9EURO</name>
<feature type="domain" description="G-protein coupled receptors family 2 profile 2" evidence="7">
    <location>
        <begin position="16"/>
        <end position="146"/>
    </location>
</feature>
<dbReference type="Gene3D" id="1.20.1070.10">
    <property type="entry name" value="Rhodopsin 7-helix transmembrane proteins"/>
    <property type="match status" value="1"/>
</dbReference>
<dbReference type="AlphaFoldDB" id="A0A8H6UI92"/>
<evidence type="ECO:0000313" key="8">
    <source>
        <dbReference type="EMBL" id="KAF7155833.1"/>
    </source>
</evidence>
<dbReference type="PANTHER" id="PTHR23112">
    <property type="entry name" value="G PROTEIN-COUPLED RECEPTOR 157-RELATED"/>
    <property type="match status" value="1"/>
</dbReference>
<evidence type="ECO:0000256" key="2">
    <source>
        <dbReference type="ARBA" id="ARBA00022692"/>
    </source>
</evidence>
<comment type="subcellular location">
    <subcellularLocation>
        <location evidence="1">Membrane</location>
        <topology evidence="1">Multi-pass membrane protein</topology>
    </subcellularLocation>
</comment>
<gene>
    <name evidence="8" type="ORF">CNMCM5623_008713</name>
</gene>
<keyword evidence="4 6" id="KW-0472">Membrane</keyword>
<feature type="transmembrane region" description="Helical" evidence="6">
    <location>
        <begin position="351"/>
        <end position="370"/>
    </location>
</feature>
<feature type="transmembrane region" description="Helical" evidence="6">
    <location>
        <begin position="306"/>
        <end position="331"/>
    </location>
</feature>
<keyword evidence="2 6" id="KW-0812">Transmembrane</keyword>
<feature type="region of interest" description="Disordered" evidence="5">
    <location>
        <begin position="228"/>
        <end position="247"/>
    </location>
</feature>
<keyword evidence="3 6" id="KW-1133">Transmembrane helix</keyword>
<reference evidence="8" key="1">
    <citation type="submission" date="2020-06" db="EMBL/GenBank/DDBJ databases">
        <title>Draft genome sequences of strains closely related to Aspergillus parafelis and Aspergillus hiratsukae.</title>
        <authorList>
            <person name="Dos Santos R.A.C."/>
            <person name="Rivero-Menendez O."/>
            <person name="Steenwyk J.L."/>
            <person name="Mead M.E."/>
            <person name="Goldman G.H."/>
            <person name="Alastruey-Izquierdo A."/>
            <person name="Rokas A."/>
        </authorList>
    </citation>
    <scope>NUCLEOTIDE SEQUENCE</scope>
    <source>
        <strain evidence="8">CNM-CM5623</strain>
    </source>
</reference>
<feature type="compositionally biased region" description="Polar residues" evidence="5">
    <location>
        <begin position="231"/>
        <end position="247"/>
    </location>
</feature>
<organism evidence="8 9">
    <name type="scientific">Aspergillus felis</name>
    <dbReference type="NCBI Taxonomy" id="1287682"/>
    <lineage>
        <taxon>Eukaryota</taxon>
        <taxon>Fungi</taxon>
        <taxon>Dikarya</taxon>
        <taxon>Ascomycota</taxon>
        <taxon>Pezizomycotina</taxon>
        <taxon>Eurotiomycetes</taxon>
        <taxon>Eurotiomycetidae</taxon>
        <taxon>Eurotiales</taxon>
        <taxon>Aspergillaceae</taxon>
        <taxon>Aspergillus</taxon>
        <taxon>Aspergillus subgen. Fumigati</taxon>
    </lineage>
</organism>
<evidence type="ECO:0000259" key="7">
    <source>
        <dbReference type="PROSITE" id="PS50261"/>
    </source>
</evidence>
<proteinExistence type="predicted"/>
<feature type="transmembrane region" description="Helical" evidence="6">
    <location>
        <begin position="165"/>
        <end position="185"/>
    </location>
</feature>
<dbReference type="InterPro" id="IPR017981">
    <property type="entry name" value="GPCR_2-like_7TM"/>
</dbReference>
<feature type="transmembrane region" description="Helical" evidence="6">
    <location>
        <begin position="127"/>
        <end position="145"/>
    </location>
</feature>
<dbReference type="GO" id="GO:0004930">
    <property type="term" value="F:G protein-coupled receptor activity"/>
    <property type="evidence" value="ECO:0007669"/>
    <property type="project" value="TreeGrafter"/>
</dbReference>
<dbReference type="OrthoDB" id="18453at2759"/>
<dbReference type="GO" id="GO:0007189">
    <property type="term" value="P:adenylate cyclase-activating G protein-coupled receptor signaling pathway"/>
    <property type="evidence" value="ECO:0007669"/>
    <property type="project" value="TreeGrafter"/>
</dbReference>